<feature type="coiled-coil region" evidence="1">
    <location>
        <begin position="364"/>
        <end position="412"/>
    </location>
</feature>
<comment type="caution">
    <text evidence="3">The sequence shown here is derived from an EMBL/GenBank/DDBJ whole genome shotgun (WGS) entry which is preliminary data.</text>
</comment>
<feature type="coiled-coil region" evidence="1">
    <location>
        <begin position="191"/>
        <end position="243"/>
    </location>
</feature>
<feature type="domain" description="Rad50/SbcC-type AAA" evidence="2">
    <location>
        <begin position="6"/>
        <end position="229"/>
    </location>
</feature>
<dbReference type="GO" id="GO:0004527">
    <property type="term" value="F:exonuclease activity"/>
    <property type="evidence" value="ECO:0007669"/>
    <property type="project" value="UniProtKB-KW"/>
</dbReference>
<name>A0A4R1N9W7_9GAMM</name>
<proteinExistence type="predicted"/>
<evidence type="ECO:0000313" key="3">
    <source>
        <dbReference type="EMBL" id="TCL04175.1"/>
    </source>
</evidence>
<reference evidence="3 4" key="1">
    <citation type="submission" date="2019-02" db="EMBL/GenBank/DDBJ databases">
        <title>Investigation of anaerobic lignin degradation for improved lignocellulosic biofuels.</title>
        <authorList>
            <person name="Deangelis K."/>
        </authorList>
    </citation>
    <scope>NUCLEOTIDE SEQUENCE [LARGE SCALE GENOMIC DNA]</scope>
    <source>
        <strain evidence="3 4">159R</strain>
    </source>
</reference>
<dbReference type="PANTHER" id="PTHR32114:SF2">
    <property type="entry name" value="ABC TRANSPORTER ABCH.3"/>
    <property type="match status" value="1"/>
</dbReference>
<dbReference type="GO" id="GO:0016887">
    <property type="term" value="F:ATP hydrolysis activity"/>
    <property type="evidence" value="ECO:0007669"/>
    <property type="project" value="InterPro"/>
</dbReference>
<dbReference type="EMBL" id="SJOI01000001">
    <property type="protein sequence ID" value="TCL04175.1"/>
    <property type="molecule type" value="Genomic_DNA"/>
</dbReference>
<evidence type="ECO:0000256" key="1">
    <source>
        <dbReference type="SAM" id="Coils"/>
    </source>
</evidence>
<organism evidence="3 4">
    <name type="scientific">Sodalis ligni</name>
    <dbReference type="NCBI Taxonomy" id="2697027"/>
    <lineage>
        <taxon>Bacteria</taxon>
        <taxon>Pseudomonadati</taxon>
        <taxon>Pseudomonadota</taxon>
        <taxon>Gammaproteobacteria</taxon>
        <taxon>Enterobacterales</taxon>
        <taxon>Bruguierivoracaceae</taxon>
        <taxon>Sodalis</taxon>
    </lineage>
</organism>
<evidence type="ECO:0000259" key="2">
    <source>
        <dbReference type="Pfam" id="PF13476"/>
    </source>
</evidence>
<feature type="coiled-coil region" evidence="1">
    <location>
        <begin position="471"/>
        <end position="498"/>
    </location>
</feature>
<dbReference type="RefSeq" id="WP_132922975.1">
    <property type="nucleotide sequence ID" value="NZ_SJOI01000001.1"/>
</dbReference>
<keyword evidence="4" id="KW-1185">Reference proteome</keyword>
<feature type="coiled-coil region" evidence="1">
    <location>
        <begin position="822"/>
        <end position="918"/>
    </location>
</feature>
<dbReference type="Proteomes" id="UP000294555">
    <property type="component" value="Unassembled WGS sequence"/>
</dbReference>
<dbReference type="OrthoDB" id="9795626at2"/>
<dbReference type="Pfam" id="PF13476">
    <property type="entry name" value="AAA_23"/>
    <property type="match status" value="1"/>
</dbReference>
<keyword evidence="3" id="KW-0269">Exonuclease</keyword>
<feature type="coiled-coil region" evidence="1">
    <location>
        <begin position="714"/>
        <end position="776"/>
    </location>
</feature>
<sequence length="1226" mass="138832">MKILTLRLKNLNALQGEWKIDFTAAPFDGASLFAITGPTGAGKTTLLDAICLALYHQTPRLGGNPGQELMTRHTAEALAEVEFEVKGIGYRAFWSQRRAKNSPQGNLQPPRTELALIADGRILADKINDKLRLVTDITGLDFGRFTKSMLLAQGDFAAFLNADAKKRAELLEELTGTDIYGRISAGIFERHKAVKGELDNLQARAAAIELLTEPQLQELNDELARLKEEELRLNHQQQALQRHLDWLARHGQLTAALSAARERQQASARAYDEAQAQLSRLTRGEPAESLRPLLEEQQRSRLRQQHLDESIAAQRAEQQRTQQALLPLQEAFERARQGWQDYLRHRRQLQQLMDERIIPLDQHIAGLEQQAAQLRQAARELSAQRQKRQSALAEQQTALSRAEQQLRQAESYLTQHPDYRQWGEGLPLWRELFARRQRERLQADQLGRQRDGCLQQQQELLAERQSVLAEAKSCRRQVAVLTERFNELQRQREQREALTPFGALQDEWELSRRHSPARTVLASLLPQRRRLTRDLAAAAVRQTALQQELDALAQSSRTRQQQWEEKSRLLNEVSARYQLEQRIVALEGQRAHLQSGLPCPLCGAVEHPFVDHYRLPEPAQTELRLQALQQEVSAITADRVATDTRSGMLLNQRHQAADDEAQLQRELTAIDEQWALAAAALGRERSPADDGNVAEWLAQQDAREQALAERIETRRQAEGQLQAARDAMNEANGKVASAEARLALNDQLQHTTAQTLQQATQRLTEQQTLVRRLATEVAASLSPLGLTVPEENNVEEWLAARQQEWQLWCGHLQQEQELKVSLAAQANEIRNHQDSLEELARQSAELEQRTEHTRTALQQARDERRLWVGDATVPQLGDELRLLGETAEQARQQAEQRLQHAREQLLQLTGSIEAQQRQLQEFDMQTQQAGAALQGALDSSPFATVDELLSALLPPQERDQLRDMEEQLKERRQHAAAWYEQAEQALKNSLAERPADLGEEQQPAAVEQRLAAVKTLLAEKARRQGEIQQQLSSHERRRLDQHNLLQAIADSEAAYADWSYLNELIGSKEGDKFRKFAQGLTLEHLIHLANRQLARLQDRYQLRRKSAAELELEVVDTWQAEAIRDTRTLSGGESFLVSLALALALSDLVSHKIRIDSLFLDEGFGTLDAETLDIALDALDTLNATGKMIGVISHVEAMKDRIPVQIKVNKINGMGVSRLEARFAVR</sequence>
<dbReference type="AlphaFoldDB" id="A0A4R1N9W7"/>
<evidence type="ECO:0000313" key="4">
    <source>
        <dbReference type="Proteomes" id="UP000294555"/>
    </source>
</evidence>
<gene>
    <name evidence="3" type="ORF">EZJ58_2284</name>
</gene>
<keyword evidence="3" id="KW-0540">Nuclease</keyword>
<dbReference type="Gene3D" id="3.40.50.300">
    <property type="entry name" value="P-loop containing nucleotide triphosphate hydrolases"/>
    <property type="match status" value="2"/>
</dbReference>
<dbReference type="Pfam" id="PF13558">
    <property type="entry name" value="SbcC_Walker_B"/>
    <property type="match status" value="1"/>
</dbReference>
<dbReference type="InterPro" id="IPR038729">
    <property type="entry name" value="Rad50/SbcC_AAA"/>
</dbReference>
<dbReference type="InterPro" id="IPR027417">
    <property type="entry name" value="P-loop_NTPase"/>
</dbReference>
<keyword evidence="1" id="KW-0175">Coiled coil</keyword>
<accession>A0A4R1N9W7</accession>
<protein>
    <submittedName>
        <fullName evidence="3">Exonuclease SbcC</fullName>
    </submittedName>
</protein>
<dbReference type="PANTHER" id="PTHR32114">
    <property type="entry name" value="ABC TRANSPORTER ABCH.3"/>
    <property type="match status" value="1"/>
</dbReference>
<dbReference type="SUPFAM" id="SSF52540">
    <property type="entry name" value="P-loop containing nucleoside triphosphate hydrolases"/>
    <property type="match status" value="2"/>
</dbReference>
<keyword evidence="3" id="KW-0378">Hydrolase</keyword>
<dbReference type="GO" id="GO:0006302">
    <property type="term" value="P:double-strand break repair"/>
    <property type="evidence" value="ECO:0007669"/>
    <property type="project" value="InterPro"/>
</dbReference>